<dbReference type="EMBL" id="LUUK01000050">
    <property type="protein sequence ID" value="OAI24282.1"/>
    <property type="molecule type" value="Genomic_DNA"/>
</dbReference>
<evidence type="ECO:0000313" key="2">
    <source>
        <dbReference type="EMBL" id="OAI24282.1"/>
    </source>
</evidence>
<evidence type="ECO:0000313" key="3">
    <source>
        <dbReference type="Proteomes" id="UP000077628"/>
    </source>
</evidence>
<dbReference type="Proteomes" id="UP000077628">
    <property type="component" value="Unassembled WGS sequence"/>
</dbReference>
<dbReference type="OrthoDB" id="6717649at2"/>
<proteinExistence type="predicted"/>
<feature type="transmembrane region" description="Helical" evidence="1">
    <location>
        <begin position="140"/>
        <end position="162"/>
    </location>
</feature>
<keyword evidence="1" id="KW-1133">Transmembrane helix</keyword>
<accession>A0A177P2E4</accession>
<feature type="transmembrane region" description="Helical" evidence="1">
    <location>
        <begin position="26"/>
        <end position="46"/>
    </location>
</feature>
<organism evidence="2 3">
    <name type="scientific">Methylomonas koyamae</name>
    <dbReference type="NCBI Taxonomy" id="702114"/>
    <lineage>
        <taxon>Bacteria</taxon>
        <taxon>Pseudomonadati</taxon>
        <taxon>Pseudomonadota</taxon>
        <taxon>Gammaproteobacteria</taxon>
        <taxon>Methylococcales</taxon>
        <taxon>Methylococcaceae</taxon>
        <taxon>Methylomonas</taxon>
    </lineage>
</organism>
<reference evidence="3" key="1">
    <citation type="submission" date="2016-03" db="EMBL/GenBank/DDBJ databases">
        <authorList>
            <person name="Heylen K."/>
            <person name="De Vos P."/>
            <person name="Vekeman B."/>
        </authorList>
    </citation>
    <scope>NUCLEOTIDE SEQUENCE [LARGE SCALE GENOMIC DNA]</scope>
    <source>
        <strain evidence="3">R-45383</strain>
    </source>
</reference>
<dbReference type="STRING" id="702114.A1355_20870"/>
<name>A0A177P2E4_9GAMM</name>
<keyword evidence="1" id="KW-0812">Transmembrane</keyword>
<comment type="caution">
    <text evidence="2">The sequence shown here is derived from an EMBL/GenBank/DDBJ whole genome shotgun (WGS) entry which is preliminary data.</text>
</comment>
<protein>
    <recommendedName>
        <fullName evidence="4">Yip1 domain-containing protein</fullName>
    </recommendedName>
</protein>
<keyword evidence="1" id="KW-0472">Membrane</keyword>
<feature type="transmembrane region" description="Helical" evidence="1">
    <location>
        <begin position="52"/>
        <end position="72"/>
    </location>
</feature>
<dbReference type="AlphaFoldDB" id="A0A177P2E4"/>
<keyword evidence="3" id="KW-1185">Reference proteome</keyword>
<feature type="transmembrane region" description="Helical" evidence="1">
    <location>
        <begin position="111"/>
        <end position="128"/>
    </location>
</feature>
<dbReference type="RefSeq" id="WP_064025557.1">
    <property type="nucleotide sequence ID" value="NZ_LUUK01000050.1"/>
</dbReference>
<feature type="transmembrane region" description="Helical" evidence="1">
    <location>
        <begin position="84"/>
        <end position="105"/>
    </location>
</feature>
<sequence>MYQLVLLFFEICMLRKGPQDVPASRWLTRLAFLPYALINLLILLIGSSFAGALLQLLLQTALIVGFTYPLLYFSGNPNRFPQTLTALLGCDAMITFFAIPAMASLETQANQLAYIAMLLLMAWHWLINGNIYRHALDKPLPFGLALALLYILISSQAMSLLFPELPTAE</sequence>
<evidence type="ECO:0000256" key="1">
    <source>
        <dbReference type="SAM" id="Phobius"/>
    </source>
</evidence>
<gene>
    <name evidence="2" type="ORF">A1355_20870</name>
</gene>
<evidence type="ECO:0008006" key="4">
    <source>
        <dbReference type="Google" id="ProtNLM"/>
    </source>
</evidence>